<dbReference type="KEGG" id="scm:SCHCO_01031819"/>
<dbReference type="AlphaFoldDB" id="D8PZ46"/>
<gene>
    <name evidence="2" type="ORF">SCHCODRAFT_233234</name>
</gene>
<evidence type="ECO:0000313" key="3">
    <source>
        <dbReference type="Proteomes" id="UP000007431"/>
    </source>
</evidence>
<feature type="region of interest" description="Disordered" evidence="1">
    <location>
        <begin position="85"/>
        <end position="120"/>
    </location>
</feature>
<evidence type="ECO:0000313" key="2">
    <source>
        <dbReference type="EMBL" id="EFI99371.1"/>
    </source>
</evidence>
<reference evidence="2 3" key="1">
    <citation type="journal article" date="2010" name="Nat. Biotechnol.">
        <title>Genome sequence of the model mushroom Schizophyllum commune.</title>
        <authorList>
            <person name="Ohm R.A."/>
            <person name="de Jong J.F."/>
            <person name="Lugones L.G."/>
            <person name="Aerts A."/>
            <person name="Kothe E."/>
            <person name="Stajich J.E."/>
            <person name="de Vries R.P."/>
            <person name="Record E."/>
            <person name="Levasseur A."/>
            <person name="Baker S.E."/>
            <person name="Bartholomew K.A."/>
            <person name="Coutinho P.M."/>
            <person name="Erdmann S."/>
            <person name="Fowler T.J."/>
            <person name="Gathman A.C."/>
            <person name="Lombard V."/>
            <person name="Henrissat B."/>
            <person name="Knabe N."/>
            <person name="Kuees U."/>
            <person name="Lilly W.W."/>
            <person name="Lindquist E."/>
            <person name="Lucas S."/>
            <person name="Magnuson J.K."/>
            <person name="Piumi F."/>
            <person name="Raudaskoski M."/>
            <person name="Salamov A."/>
            <person name="Schmutz J."/>
            <person name="Schwarze F.W.M.R."/>
            <person name="vanKuyk P.A."/>
            <person name="Horton J.S."/>
            <person name="Grigoriev I.V."/>
            <person name="Woesten H.A.B."/>
        </authorList>
    </citation>
    <scope>NUCLEOTIDE SEQUENCE [LARGE SCALE GENOMIC DNA]</scope>
    <source>
        <strain evidence="3">H4-8 / FGSC 9210</strain>
    </source>
</reference>
<keyword evidence="3" id="KW-1185">Reference proteome</keyword>
<dbReference type="InParanoid" id="D8PZ46"/>
<dbReference type="GeneID" id="9585321"/>
<dbReference type="HOGENOM" id="CLU_588142_0_0_1"/>
<evidence type="ECO:0000256" key="1">
    <source>
        <dbReference type="SAM" id="MobiDB-lite"/>
    </source>
</evidence>
<name>D8PZ46_SCHCM</name>
<feature type="region of interest" description="Disordered" evidence="1">
    <location>
        <begin position="365"/>
        <end position="392"/>
    </location>
</feature>
<accession>D8PZ46</accession>
<sequence>MLLRCHFSLAPSRQWSLNRIHIEIIIPVLYRLIPDAMPARCKFISRIRQLWTVHIMPSHRPSDTPSTGNGLRFAAQAAIASPCLMPSVEGGQNRGGDDADLDIARNRHVHPPGRDEAQEIGSPNSILSEERGNQDQGGQGVVSGGALSGDVFVLIGMRSPWQAIAPGLAPDPRWTEALRRLLFSQPRVPNSFDADDCESRIEATGGEVDKPVQDVRFPTPTPPRSITRIRFSTETQLHGLWLVLVVTFNEIMTTLNLRAALSRLAKVDTSAVPRSSFVRCHNSPEGFIRVEECTYRSSEYSLNTLFLSPKLQIFSILIISRTMLSRGHFTTAFSRLNPSNFIHDENIIIPAHAHARSIVQQVMSPSPRPESYRGWISRNDGSSFDPEPESQTLVTNPDDPIGGLLTGWLSSYQCGVGRPRPSPPMLKEVASSTARQATLQKITELMGAIKDFQCHRFSNDDEQYI</sequence>
<dbReference type="EMBL" id="GL377304">
    <property type="protein sequence ID" value="EFI99371.1"/>
    <property type="molecule type" value="Genomic_DNA"/>
</dbReference>
<dbReference type="VEuPathDB" id="FungiDB:SCHCODRAFT_01031819"/>
<organism evidence="3">
    <name type="scientific">Schizophyllum commune (strain H4-8 / FGSC 9210)</name>
    <name type="common">Split gill fungus</name>
    <dbReference type="NCBI Taxonomy" id="578458"/>
    <lineage>
        <taxon>Eukaryota</taxon>
        <taxon>Fungi</taxon>
        <taxon>Dikarya</taxon>
        <taxon>Basidiomycota</taxon>
        <taxon>Agaricomycotina</taxon>
        <taxon>Agaricomycetes</taxon>
        <taxon>Agaricomycetidae</taxon>
        <taxon>Agaricales</taxon>
        <taxon>Schizophyllaceae</taxon>
        <taxon>Schizophyllum</taxon>
    </lineage>
</organism>
<dbReference type="RefSeq" id="XP_003034274.1">
    <property type="nucleotide sequence ID" value="XM_003034228.1"/>
</dbReference>
<protein>
    <submittedName>
        <fullName evidence="2">Uncharacterized protein</fullName>
    </submittedName>
</protein>
<dbReference type="Proteomes" id="UP000007431">
    <property type="component" value="Unassembled WGS sequence"/>
</dbReference>
<proteinExistence type="predicted"/>